<evidence type="ECO:0000259" key="2">
    <source>
        <dbReference type="PROSITE" id="PS51782"/>
    </source>
</evidence>
<sequence>MPLKKAMIYVQRGTKKNKTDKIEVMFNPNQYTVDLQNTYTFQSSPGISVPIAQFSSGGAETLDVELFFDTYEKRTDVRKYTKKITSLMNVEKDLHTPPLCRFVWGSLDFQGVMMSVNQSFTMFLDSGIPVRATLKVKFKQSASVEEQLKDTPRQSADRTKRRTLHQGEELWMIADDEYDDPGKWREIAEANQIDNPRSVKPGTELTVPRLE</sequence>
<dbReference type="EMBL" id="JBHUMM010000043">
    <property type="protein sequence ID" value="MFD2673192.1"/>
    <property type="molecule type" value="Genomic_DNA"/>
</dbReference>
<dbReference type="InterPro" id="IPR018392">
    <property type="entry name" value="LysM"/>
</dbReference>
<dbReference type="Proteomes" id="UP001597497">
    <property type="component" value="Unassembled WGS sequence"/>
</dbReference>
<dbReference type="InterPro" id="IPR036779">
    <property type="entry name" value="LysM_dom_sf"/>
</dbReference>
<evidence type="ECO:0000313" key="3">
    <source>
        <dbReference type="EMBL" id="MFD2673192.1"/>
    </source>
</evidence>
<evidence type="ECO:0000313" key="4">
    <source>
        <dbReference type="Proteomes" id="UP001597497"/>
    </source>
</evidence>
<dbReference type="Gene3D" id="3.10.350.10">
    <property type="entry name" value="LysM domain"/>
    <property type="match status" value="1"/>
</dbReference>
<feature type="region of interest" description="Disordered" evidence="1">
    <location>
        <begin position="190"/>
        <end position="211"/>
    </location>
</feature>
<dbReference type="PROSITE" id="PS51782">
    <property type="entry name" value="LYSM"/>
    <property type="match status" value="1"/>
</dbReference>
<accession>A0ABW5RE14</accession>
<dbReference type="RefSeq" id="WP_379930750.1">
    <property type="nucleotide sequence ID" value="NZ_JBHUMM010000043.1"/>
</dbReference>
<gene>
    <name evidence="3" type="ORF">ACFSUC_16590</name>
</gene>
<dbReference type="Pfam" id="PF19266">
    <property type="entry name" value="CIS_tube"/>
    <property type="match status" value="1"/>
</dbReference>
<protein>
    <submittedName>
        <fullName evidence="3">Peptidoglycan-binding protein</fullName>
    </submittedName>
</protein>
<comment type="caution">
    <text evidence="3">The sequence shown here is derived from an EMBL/GenBank/DDBJ whole genome shotgun (WGS) entry which is preliminary data.</text>
</comment>
<name>A0ABW5RE14_9BACL</name>
<proteinExistence type="predicted"/>
<evidence type="ECO:0000256" key="1">
    <source>
        <dbReference type="SAM" id="MobiDB-lite"/>
    </source>
</evidence>
<feature type="domain" description="LysM" evidence="2">
    <location>
        <begin position="160"/>
        <end position="207"/>
    </location>
</feature>
<keyword evidence="4" id="KW-1185">Reference proteome</keyword>
<reference evidence="4" key="1">
    <citation type="journal article" date="2019" name="Int. J. Syst. Evol. Microbiol.">
        <title>The Global Catalogue of Microorganisms (GCM) 10K type strain sequencing project: providing services to taxonomists for standard genome sequencing and annotation.</title>
        <authorList>
            <consortium name="The Broad Institute Genomics Platform"/>
            <consortium name="The Broad Institute Genome Sequencing Center for Infectious Disease"/>
            <person name="Wu L."/>
            <person name="Ma J."/>
        </authorList>
    </citation>
    <scope>NUCLEOTIDE SEQUENCE [LARGE SCALE GENOMIC DNA]</scope>
    <source>
        <strain evidence="4">KCTC 33676</strain>
    </source>
</reference>
<dbReference type="InterPro" id="IPR045361">
    <property type="entry name" value="CIS_tube_prot_N"/>
</dbReference>
<organism evidence="3 4">
    <name type="scientific">Marinicrinis sediminis</name>
    <dbReference type="NCBI Taxonomy" id="1652465"/>
    <lineage>
        <taxon>Bacteria</taxon>
        <taxon>Bacillati</taxon>
        <taxon>Bacillota</taxon>
        <taxon>Bacilli</taxon>
        <taxon>Bacillales</taxon>
        <taxon>Paenibacillaceae</taxon>
    </lineage>
</organism>